<keyword evidence="1" id="KW-0812">Transmembrane</keyword>
<keyword evidence="1" id="KW-0472">Membrane</keyword>
<evidence type="ECO:0000313" key="3">
    <source>
        <dbReference type="Proteomes" id="UP001642484"/>
    </source>
</evidence>
<reference evidence="2 3" key="1">
    <citation type="submission" date="2024-02" db="EMBL/GenBank/DDBJ databases">
        <authorList>
            <person name="Chen Y."/>
            <person name="Shah S."/>
            <person name="Dougan E. K."/>
            <person name="Thang M."/>
            <person name="Chan C."/>
        </authorList>
    </citation>
    <scope>NUCLEOTIDE SEQUENCE [LARGE SCALE GENOMIC DNA]</scope>
</reference>
<keyword evidence="1" id="KW-1133">Transmembrane helix</keyword>
<proteinExistence type="predicted"/>
<dbReference type="Proteomes" id="UP001642484">
    <property type="component" value="Unassembled WGS sequence"/>
</dbReference>
<organism evidence="2 3">
    <name type="scientific">Durusdinium trenchii</name>
    <dbReference type="NCBI Taxonomy" id="1381693"/>
    <lineage>
        <taxon>Eukaryota</taxon>
        <taxon>Sar</taxon>
        <taxon>Alveolata</taxon>
        <taxon>Dinophyceae</taxon>
        <taxon>Suessiales</taxon>
        <taxon>Symbiodiniaceae</taxon>
        <taxon>Durusdinium</taxon>
    </lineage>
</organism>
<evidence type="ECO:0000313" key="2">
    <source>
        <dbReference type="EMBL" id="CAK8992735.1"/>
    </source>
</evidence>
<name>A0ABP0HV13_9DINO</name>
<feature type="transmembrane region" description="Helical" evidence="1">
    <location>
        <begin position="201"/>
        <end position="221"/>
    </location>
</feature>
<keyword evidence="3" id="KW-1185">Reference proteome</keyword>
<gene>
    <name evidence="2" type="ORF">CCMP2556_LOCUS2981</name>
</gene>
<protein>
    <submittedName>
        <fullName evidence="2">Uncharacterized protein</fullName>
    </submittedName>
</protein>
<evidence type="ECO:0000256" key="1">
    <source>
        <dbReference type="SAM" id="Phobius"/>
    </source>
</evidence>
<comment type="caution">
    <text evidence="2">The sequence shown here is derived from an EMBL/GenBank/DDBJ whole genome shotgun (WGS) entry which is preliminary data.</text>
</comment>
<sequence length="239" mass="26357">MTDRWSASAHALNSEVITAIMEFAKIHAVTKLCATGRAGKEAVQCLLSPIRVATIQSFKRAIWVAPLPVLERLAEALVAPPLAAAARRALLDVLVEVAHKQNLCRVRVRALCFTRPATTKVERRVVVRFDFGCPRRHGVLQPMCGVPAAYRIRSSTDDLMLSCSHCARDQIEEDQMMLHCPRFGCCYDLCIRCAEDYDSAGLVKCMGLLFFLTIVALMGVLSTGKAVSFSSDKVLLQTF</sequence>
<accession>A0ABP0HV13</accession>
<dbReference type="EMBL" id="CAXAMN010001126">
    <property type="protein sequence ID" value="CAK8992735.1"/>
    <property type="molecule type" value="Genomic_DNA"/>
</dbReference>